<comment type="caution">
    <text evidence="2">The sequence shown here is derived from an EMBL/GenBank/DDBJ whole genome shotgun (WGS) entry which is preliminary data.</text>
</comment>
<dbReference type="Proteomes" id="UP000179270">
    <property type="component" value="Unassembled WGS sequence"/>
</dbReference>
<dbReference type="STRING" id="1802055.A3A74_02395"/>
<dbReference type="AlphaFoldDB" id="A0A1F7ICU0"/>
<accession>A0A1F7ICU0</accession>
<reference evidence="2 3" key="1">
    <citation type="journal article" date="2016" name="Nat. Commun.">
        <title>Thousands of microbial genomes shed light on interconnected biogeochemical processes in an aquifer system.</title>
        <authorList>
            <person name="Anantharaman K."/>
            <person name="Brown C.T."/>
            <person name="Hug L.A."/>
            <person name="Sharon I."/>
            <person name="Castelle C.J."/>
            <person name="Probst A.J."/>
            <person name="Thomas B.C."/>
            <person name="Singh A."/>
            <person name="Wilkins M.J."/>
            <person name="Karaoz U."/>
            <person name="Brodie E.L."/>
            <person name="Williams K.H."/>
            <person name="Hubbard S.S."/>
            <person name="Banfield J.F."/>
        </authorList>
    </citation>
    <scope>NUCLEOTIDE SEQUENCE [LARGE SCALE GENOMIC DNA]</scope>
</reference>
<dbReference type="Gene3D" id="3.40.50.2020">
    <property type="match status" value="1"/>
</dbReference>
<name>A0A1F7ICU0_9BACT</name>
<dbReference type="CDD" id="cd06223">
    <property type="entry name" value="PRTases_typeI"/>
    <property type="match status" value="1"/>
</dbReference>
<dbReference type="Gene3D" id="3.30.1310.20">
    <property type="entry name" value="PRTase-like"/>
    <property type="match status" value="1"/>
</dbReference>
<gene>
    <name evidence="2" type="ORF">A3A74_02395</name>
</gene>
<evidence type="ECO:0000313" key="2">
    <source>
        <dbReference type="EMBL" id="OGK41167.1"/>
    </source>
</evidence>
<dbReference type="Pfam" id="PF00156">
    <property type="entry name" value="Pribosyltran"/>
    <property type="match status" value="1"/>
</dbReference>
<evidence type="ECO:0000259" key="1">
    <source>
        <dbReference type="Pfam" id="PF00156"/>
    </source>
</evidence>
<dbReference type="SUPFAM" id="SSF53271">
    <property type="entry name" value="PRTase-like"/>
    <property type="match status" value="1"/>
</dbReference>
<dbReference type="EMBL" id="MGAF01000022">
    <property type="protein sequence ID" value="OGK41167.1"/>
    <property type="molecule type" value="Genomic_DNA"/>
</dbReference>
<evidence type="ECO:0000313" key="3">
    <source>
        <dbReference type="Proteomes" id="UP000179270"/>
    </source>
</evidence>
<dbReference type="InterPro" id="IPR029057">
    <property type="entry name" value="PRTase-like"/>
</dbReference>
<feature type="domain" description="Phosphoribosyltransferase" evidence="1">
    <location>
        <begin position="122"/>
        <end position="167"/>
    </location>
</feature>
<dbReference type="InterPro" id="IPR000836">
    <property type="entry name" value="PRTase_dom"/>
</dbReference>
<protein>
    <recommendedName>
        <fullName evidence="1">Phosphoribosyltransferase domain-containing protein</fullName>
    </recommendedName>
</protein>
<sequence>MIFKDRQEAGRKLLLRLFEDQEIIKNTENAVVVSLLRGGIIIGDIIAKGLEAKHLPLVVTKIPAPHNPELALGALCFDVTYLEKNVVNSLKLEKSGIVNQIEVARKKFNSYLNRFRIKESLFSKNIKNKIVILTDDGIATGSTVKVAVLFLKSNNPKSIILAVPVAPSDFHVKGIDKEIVLHKKFAFGAISQFYGHFPQIEDELVKKILRSE</sequence>
<organism evidence="2 3">
    <name type="scientific">Candidatus Roizmanbacteria bacterium RIFCSPLOWO2_01_FULL_35_13</name>
    <dbReference type="NCBI Taxonomy" id="1802055"/>
    <lineage>
        <taxon>Bacteria</taxon>
        <taxon>Candidatus Roizmaniibacteriota</taxon>
    </lineage>
</organism>
<proteinExistence type="predicted"/>